<dbReference type="CDD" id="cd02440">
    <property type="entry name" value="AdoMet_MTases"/>
    <property type="match status" value="1"/>
</dbReference>
<dbReference type="GO" id="GO:0008171">
    <property type="term" value="F:O-methyltransferase activity"/>
    <property type="evidence" value="ECO:0007669"/>
    <property type="project" value="InterPro"/>
</dbReference>
<sequence>MYTTEPFIEEFINDLVPEKDGYLKDMRRFAEEEEVPIIDRQVENYLSFFLSVLKPRSILELGTAIGYSASVMAEATDAEITTVELDADRAVNARTHFQNQNLEKRVRLIVGDAAEFIVQDEGSYDFIFIDAAKGQYEVYLKECLRLLNKDGVICMDNVLFHGMLASKELFKRRKITIVKRLKRMLHRVFQSDELSVNLLPIGDGVLMIRRLHG</sequence>
<keyword evidence="2 4" id="KW-0808">Transferase</keyword>
<feature type="binding site" evidence="4">
    <location>
        <position position="156"/>
    </location>
    <ligand>
        <name>Mg(2+)</name>
        <dbReference type="ChEBI" id="CHEBI:18420"/>
    </ligand>
</feature>
<dbReference type="InterPro" id="IPR002935">
    <property type="entry name" value="SAM_O-MeTrfase"/>
</dbReference>
<dbReference type="EC" id="2.1.1.-" evidence="4"/>
<keyword evidence="4" id="KW-0460">Magnesium</keyword>
<dbReference type="InterPro" id="IPR029063">
    <property type="entry name" value="SAM-dependent_MTases_sf"/>
</dbReference>
<keyword evidence="3 4" id="KW-0949">S-adenosyl-L-methionine</keyword>
<dbReference type="InterPro" id="IPR050362">
    <property type="entry name" value="Cation-dep_OMT"/>
</dbReference>
<dbReference type="GO" id="GO:0030488">
    <property type="term" value="P:tRNA methylation"/>
    <property type="evidence" value="ECO:0007669"/>
    <property type="project" value="UniProtKB-UniRule"/>
</dbReference>
<evidence type="ECO:0000256" key="3">
    <source>
        <dbReference type="ARBA" id="ARBA00022691"/>
    </source>
</evidence>
<comment type="function">
    <text evidence="4">Catalyzes the methylation of 5-hydroxyuridine (ho5U) to form 5-methoxyuridine (mo5U) at position 34 in tRNAs.</text>
</comment>
<protein>
    <recommendedName>
        <fullName evidence="4">tRNA 5-hydroxyuridine methyltransferase</fullName>
        <ecNumber evidence="4">2.1.1.-</ecNumber>
    </recommendedName>
    <alternativeName>
        <fullName evidence="4">ho5U methyltransferase</fullName>
    </alternativeName>
</protein>
<accession>A0A6V6XZU3</accession>
<evidence type="ECO:0000256" key="4">
    <source>
        <dbReference type="HAMAP-Rule" id="MF_02217"/>
    </source>
</evidence>
<reference evidence="5 6" key="1">
    <citation type="submission" date="2020-06" db="EMBL/GenBank/DDBJ databases">
        <authorList>
            <person name="Criscuolo A."/>
        </authorList>
    </citation>
    <scope>NUCLEOTIDE SEQUENCE [LARGE SCALE GENOMIC DNA]</scope>
    <source>
        <strain evidence="5">1804121828</strain>
    </source>
</reference>
<feature type="binding site" evidence="4">
    <location>
        <begin position="112"/>
        <end position="113"/>
    </location>
    <ligand>
        <name>S-adenosyl-L-methionine</name>
        <dbReference type="ChEBI" id="CHEBI:59789"/>
    </ligand>
</feature>
<dbReference type="Gene3D" id="3.40.50.150">
    <property type="entry name" value="Vaccinia Virus protein VP39"/>
    <property type="match status" value="1"/>
</dbReference>
<feature type="binding site" evidence="4">
    <location>
        <position position="130"/>
    </location>
    <ligand>
        <name>S-adenosyl-L-methionine</name>
        <dbReference type="ChEBI" id="CHEBI:59789"/>
    </ligand>
</feature>
<keyword evidence="4" id="KW-0479">Metal-binding</keyword>
<comment type="similarity">
    <text evidence="4">Belongs to the class I-like SAM-binding methyltransferase superfamily. Cation-dependent O-methyltransferase family.</text>
</comment>
<keyword evidence="1 4" id="KW-0489">Methyltransferase</keyword>
<comment type="caution">
    <text evidence="5">The sequence shown here is derived from an EMBL/GenBank/DDBJ whole genome shotgun (WGS) entry which is preliminary data.</text>
</comment>
<dbReference type="InterPro" id="IPR043675">
    <property type="entry name" value="TrmR_methyltr"/>
</dbReference>
<dbReference type="Proteomes" id="UP000586454">
    <property type="component" value="Unassembled WGS sequence"/>
</dbReference>
<dbReference type="GO" id="GO:0000287">
    <property type="term" value="F:magnesium ion binding"/>
    <property type="evidence" value="ECO:0007669"/>
    <property type="project" value="UniProtKB-UniRule"/>
</dbReference>
<organism evidence="5 6">
    <name type="scientific">Aedoeadaptatus nemausensis</name>
    <dbReference type="NCBI Taxonomy" id="2582829"/>
    <lineage>
        <taxon>Bacteria</taxon>
        <taxon>Bacillati</taxon>
        <taxon>Bacillota</taxon>
        <taxon>Tissierellia</taxon>
        <taxon>Tissierellales</taxon>
        <taxon>Peptoniphilaceae</taxon>
        <taxon>Aedoeadaptatus</taxon>
    </lineage>
</organism>
<dbReference type="Pfam" id="PF01596">
    <property type="entry name" value="Methyltransf_3"/>
    <property type="match status" value="1"/>
</dbReference>
<evidence type="ECO:0000256" key="1">
    <source>
        <dbReference type="ARBA" id="ARBA00022603"/>
    </source>
</evidence>
<dbReference type="SUPFAM" id="SSF53335">
    <property type="entry name" value="S-adenosyl-L-methionine-dependent methyltransferases"/>
    <property type="match status" value="1"/>
</dbReference>
<feature type="binding site" evidence="4">
    <location>
        <position position="68"/>
    </location>
    <ligand>
        <name>S-adenosyl-L-methionine</name>
        <dbReference type="ChEBI" id="CHEBI:59789"/>
    </ligand>
</feature>
<keyword evidence="4" id="KW-0819">tRNA processing</keyword>
<feature type="binding site" evidence="4">
    <location>
        <position position="84"/>
    </location>
    <ligand>
        <name>S-adenosyl-L-methionine</name>
        <dbReference type="ChEBI" id="CHEBI:59789"/>
    </ligand>
</feature>
<dbReference type="PANTHER" id="PTHR10509">
    <property type="entry name" value="O-METHYLTRANSFERASE-RELATED"/>
    <property type="match status" value="1"/>
</dbReference>
<comment type="catalytic activity">
    <reaction evidence="4">
        <text>5-hydroxyuridine(34) in tRNA + S-adenosyl-L-methionine = 5-methoxyuridine(34) in tRNA + S-adenosyl-L-homocysteine + H(+)</text>
        <dbReference type="Rhea" id="RHEA:60524"/>
        <dbReference type="Rhea" id="RHEA-COMP:13381"/>
        <dbReference type="Rhea" id="RHEA-COMP:15591"/>
        <dbReference type="ChEBI" id="CHEBI:15378"/>
        <dbReference type="ChEBI" id="CHEBI:57856"/>
        <dbReference type="ChEBI" id="CHEBI:59789"/>
        <dbReference type="ChEBI" id="CHEBI:136877"/>
        <dbReference type="ChEBI" id="CHEBI:143860"/>
    </reaction>
</comment>
<dbReference type="PANTHER" id="PTHR10509:SF14">
    <property type="entry name" value="CAFFEOYL-COA O-METHYLTRANSFERASE 3-RELATED"/>
    <property type="match status" value="1"/>
</dbReference>
<evidence type="ECO:0000313" key="5">
    <source>
        <dbReference type="EMBL" id="CAC9924672.1"/>
    </source>
</evidence>
<proteinExistence type="inferred from homology"/>
<feature type="binding site" evidence="4">
    <location>
        <position position="157"/>
    </location>
    <ligand>
        <name>Mg(2+)</name>
        <dbReference type="ChEBI" id="CHEBI:18420"/>
    </ligand>
</feature>
<dbReference type="RefSeq" id="WP_180498519.1">
    <property type="nucleotide sequence ID" value="NZ_CAIJCS010000014.1"/>
</dbReference>
<dbReference type="GO" id="GO:0008757">
    <property type="term" value="F:S-adenosylmethionine-dependent methyltransferase activity"/>
    <property type="evidence" value="ECO:0007669"/>
    <property type="project" value="TreeGrafter"/>
</dbReference>
<dbReference type="GO" id="GO:0016300">
    <property type="term" value="F:tRNA (uridine) methyltransferase activity"/>
    <property type="evidence" value="ECO:0007669"/>
    <property type="project" value="UniProtKB-UniRule"/>
</dbReference>
<feature type="binding site" evidence="4">
    <location>
        <position position="130"/>
    </location>
    <ligand>
        <name>Mg(2+)</name>
        <dbReference type="ChEBI" id="CHEBI:18420"/>
    </ligand>
</feature>
<dbReference type="HAMAP" id="MF_02217">
    <property type="entry name" value="TrmR_methyltr"/>
    <property type="match status" value="1"/>
</dbReference>
<dbReference type="EMBL" id="CAIJCS010000014">
    <property type="protein sequence ID" value="CAC9924672.1"/>
    <property type="molecule type" value="Genomic_DNA"/>
</dbReference>
<name>A0A6V6XZU3_9FIRM</name>
<comment type="subunit">
    <text evidence="4">Homodimer.</text>
</comment>
<dbReference type="PROSITE" id="PS51682">
    <property type="entry name" value="SAM_OMT_I"/>
    <property type="match status" value="1"/>
</dbReference>
<dbReference type="AlphaFoldDB" id="A0A6V6XZU3"/>
<feature type="binding site" evidence="4">
    <location>
        <position position="38"/>
    </location>
    <ligand>
        <name>S-adenosyl-L-methionine</name>
        <dbReference type="ChEBI" id="CHEBI:59789"/>
    </ligand>
</feature>
<gene>
    <name evidence="4" type="primary">trmR</name>
    <name evidence="5" type="ORF">PEPNEM18_00296</name>
</gene>
<evidence type="ECO:0000313" key="6">
    <source>
        <dbReference type="Proteomes" id="UP000586454"/>
    </source>
</evidence>
<evidence type="ECO:0000256" key="2">
    <source>
        <dbReference type="ARBA" id="ARBA00022679"/>
    </source>
</evidence>
<keyword evidence="6" id="KW-1185">Reference proteome</keyword>